<organism evidence="1">
    <name type="scientific">marine metagenome</name>
    <dbReference type="NCBI Taxonomy" id="408172"/>
    <lineage>
        <taxon>unclassified sequences</taxon>
        <taxon>metagenomes</taxon>
        <taxon>ecological metagenomes</taxon>
    </lineage>
</organism>
<name>A0A381P4C5_9ZZZZ</name>
<feature type="non-terminal residue" evidence="1">
    <location>
        <position position="1"/>
    </location>
</feature>
<accession>A0A381P4C5</accession>
<gene>
    <name evidence="1" type="ORF">METZ01_LOCUS14023</name>
</gene>
<protein>
    <submittedName>
        <fullName evidence="1">Uncharacterized protein</fullName>
    </submittedName>
</protein>
<proteinExistence type="predicted"/>
<dbReference type="EMBL" id="UINC01000784">
    <property type="protein sequence ID" value="SUZ61169.1"/>
    <property type="molecule type" value="Genomic_DNA"/>
</dbReference>
<sequence>FLVRTGSAVQSRLWAPARTGPNITTRARVRVVGRTP</sequence>
<dbReference type="AlphaFoldDB" id="A0A381P4C5"/>
<evidence type="ECO:0000313" key="1">
    <source>
        <dbReference type="EMBL" id="SUZ61169.1"/>
    </source>
</evidence>
<reference evidence="1" key="1">
    <citation type="submission" date="2018-05" db="EMBL/GenBank/DDBJ databases">
        <authorList>
            <person name="Lanie J.A."/>
            <person name="Ng W.-L."/>
            <person name="Kazmierczak K.M."/>
            <person name="Andrzejewski T.M."/>
            <person name="Davidsen T.M."/>
            <person name="Wayne K.J."/>
            <person name="Tettelin H."/>
            <person name="Glass J.I."/>
            <person name="Rusch D."/>
            <person name="Podicherti R."/>
            <person name="Tsui H.-C.T."/>
            <person name="Winkler M.E."/>
        </authorList>
    </citation>
    <scope>NUCLEOTIDE SEQUENCE</scope>
</reference>
<feature type="non-terminal residue" evidence="1">
    <location>
        <position position="36"/>
    </location>
</feature>